<gene>
    <name evidence="1" type="ORF">SAMN05421547_13228</name>
</gene>
<evidence type="ECO:0000313" key="1">
    <source>
        <dbReference type="EMBL" id="SDZ53145.1"/>
    </source>
</evidence>
<accession>A0A1H3TTW4</accession>
<organism evidence="1 2">
    <name type="scientific">Delftia lacustris</name>
    <dbReference type="NCBI Taxonomy" id="558537"/>
    <lineage>
        <taxon>Bacteria</taxon>
        <taxon>Pseudomonadati</taxon>
        <taxon>Pseudomonadota</taxon>
        <taxon>Betaproteobacteria</taxon>
        <taxon>Burkholderiales</taxon>
        <taxon>Comamonadaceae</taxon>
        <taxon>Delftia</taxon>
    </lineage>
</organism>
<dbReference type="Proteomes" id="UP000183417">
    <property type="component" value="Unassembled WGS sequence"/>
</dbReference>
<dbReference type="RefSeq" id="WP_143044685.1">
    <property type="nucleotide sequence ID" value="NZ_CP141274.1"/>
</dbReference>
<sequence length="98" mass="10746">MSTVSDLDKAILNGSEKDALDIVENAQPMELPEIIDTAKKRTGPISAKVIGRAQSRQKEESMKKKFIEAKSAEKIDAVIRSNQEKIEAKEKAPTPKGP</sequence>
<name>A0A1H3TTW4_9BURK</name>
<dbReference type="EMBL" id="FNPE01000032">
    <property type="protein sequence ID" value="SDZ53145.1"/>
    <property type="molecule type" value="Genomic_DNA"/>
</dbReference>
<reference evidence="1 2" key="1">
    <citation type="submission" date="2016-10" db="EMBL/GenBank/DDBJ databases">
        <authorList>
            <person name="de Groot N.N."/>
        </authorList>
    </citation>
    <scope>NUCLEOTIDE SEQUENCE [LARGE SCALE GENOMIC DNA]</scope>
    <source>
        <strain evidence="1 2">LMG 24775</strain>
    </source>
</reference>
<proteinExistence type="predicted"/>
<dbReference type="GeneID" id="94691400"/>
<dbReference type="AlphaFoldDB" id="A0A1H3TTW4"/>
<evidence type="ECO:0000313" key="2">
    <source>
        <dbReference type="Proteomes" id="UP000183417"/>
    </source>
</evidence>
<protein>
    <submittedName>
        <fullName evidence="1">Uncharacterized protein</fullName>
    </submittedName>
</protein>